<reference evidence="2 3" key="1">
    <citation type="submission" date="2024-10" db="EMBL/GenBank/DDBJ databases">
        <title>The Natural Products Discovery Center: Release of the First 8490 Sequenced Strains for Exploring Actinobacteria Biosynthetic Diversity.</title>
        <authorList>
            <person name="Kalkreuter E."/>
            <person name="Kautsar S.A."/>
            <person name="Yang D."/>
            <person name="Bader C.D."/>
            <person name="Teijaro C.N."/>
            <person name="Fluegel L."/>
            <person name="Davis C.M."/>
            <person name="Simpson J.R."/>
            <person name="Lauterbach L."/>
            <person name="Steele A.D."/>
            <person name="Gui C."/>
            <person name="Meng S."/>
            <person name="Li G."/>
            <person name="Viehrig K."/>
            <person name="Ye F."/>
            <person name="Su P."/>
            <person name="Kiefer A.F."/>
            <person name="Nichols A."/>
            <person name="Cepeda A.J."/>
            <person name="Yan W."/>
            <person name="Fan B."/>
            <person name="Jiang Y."/>
            <person name="Adhikari A."/>
            <person name="Zheng C.-J."/>
            <person name="Schuster L."/>
            <person name="Cowan T.M."/>
            <person name="Smanski M.J."/>
            <person name="Chevrette M.G."/>
            <person name="De Carvalho L.P.S."/>
            <person name="Shen B."/>
        </authorList>
    </citation>
    <scope>NUCLEOTIDE SEQUENCE [LARGE SCALE GENOMIC DNA]</scope>
    <source>
        <strain evidence="2 3">NPDC020568</strain>
    </source>
</reference>
<dbReference type="Proteomes" id="UP001611263">
    <property type="component" value="Unassembled WGS sequence"/>
</dbReference>
<keyword evidence="3" id="KW-1185">Reference proteome</keyword>
<dbReference type="InterPro" id="IPR007278">
    <property type="entry name" value="DUF397"/>
</dbReference>
<evidence type="ECO:0000313" key="3">
    <source>
        <dbReference type="Proteomes" id="UP001611263"/>
    </source>
</evidence>
<evidence type="ECO:0000259" key="1">
    <source>
        <dbReference type="Pfam" id="PF04149"/>
    </source>
</evidence>
<proteinExistence type="predicted"/>
<protein>
    <submittedName>
        <fullName evidence="2">DUF397 domain-containing protein</fullName>
    </submittedName>
</protein>
<dbReference type="RefSeq" id="WP_033243471.1">
    <property type="nucleotide sequence ID" value="NZ_JBIRUQ010000005.1"/>
</dbReference>
<gene>
    <name evidence="2" type="ORF">ACH4WX_20275</name>
</gene>
<feature type="domain" description="DUF397" evidence="1">
    <location>
        <begin position="10"/>
        <end position="61"/>
    </location>
</feature>
<accession>A0ABW7TTF6</accession>
<comment type="caution">
    <text evidence="2">The sequence shown here is derived from an EMBL/GenBank/DDBJ whole genome shotgun (WGS) entry which is preliminary data.</text>
</comment>
<dbReference type="Pfam" id="PF04149">
    <property type="entry name" value="DUF397"/>
    <property type="match status" value="1"/>
</dbReference>
<sequence length="65" mass="7047">MSIDPAQDLWFKSSYSGPDRDCVEVAHFAGGVVGVRDSKFRGGAALLFDATAWDEFLASVRIGRP</sequence>
<name>A0ABW7TTF6_9NOCA</name>
<organism evidence="2 3">
    <name type="scientific">Nocardia carnea</name>
    <dbReference type="NCBI Taxonomy" id="37328"/>
    <lineage>
        <taxon>Bacteria</taxon>
        <taxon>Bacillati</taxon>
        <taxon>Actinomycetota</taxon>
        <taxon>Actinomycetes</taxon>
        <taxon>Mycobacteriales</taxon>
        <taxon>Nocardiaceae</taxon>
        <taxon>Nocardia</taxon>
    </lineage>
</organism>
<dbReference type="GeneID" id="93507045"/>
<evidence type="ECO:0000313" key="2">
    <source>
        <dbReference type="EMBL" id="MFI1463059.1"/>
    </source>
</evidence>
<dbReference type="EMBL" id="JBIRUQ010000005">
    <property type="protein sequence ID" value="MFI1463059.1"/>
    <property type="molecule type" value="Genomic_DNA"/>
</dbReference>